<evidence type="ECO:0000313" key="2">
    <source>
        <dbReference type="Proteomes" id="UP000596661"/>
    </source>
</evidence>
<organism evidence="1 2">
    <name type="scientific">Cannabis sativa</name>
    <name type="common">Hemp</name>
    <name type="synonym">Marijuana</name>
    <dbReference type="NCBI Taxonomy" id="3483"/>
    <lineage>
        <taxon>Eukaryota</taxon>
        <taxon>Viridiplantae</taxon>
        <taxon>Streptophyta</taxon>
        <taxon>Embryophyta</taxon>
        <taxon>Tracheophyta</taxon>
        <taxon>Spermatophyta</taxon>
        <taxon>Magnoliopsida</taxon>
        <taxon>eudicotyledons</taxon>
        <taxon>Gunneridae</taxon>
        <taxon>Pentapetalae</taxon>
        <taxon>rosids</taxon>
        <taxon>fabids</taxon>
        <taxon>Rosales</taxon>
        <taxon>Cannabaceae</taxon>
        <taxon>Cannabis</taxon>
    </lineage>
</organism>
<accession>A0A803QRY0</accession>
<proteinExistence type="predicted"/>
<sequence>SGPLSWFGTGFSAGVGSGLCRVFPSHGSNQDPESLSHLVPFWCQVTCLVLGVRVHAS</sequence>
<protein>
    <submittedName>
        <fullName evidence="1">Uncharacterized protein</fullName>
    </submittedName>
</protein>
<reference evidence="1" key="1">
    <citation type="submission" date="2021-03" db="UniProtKB">
        <authorList>
            <consortium name="EnsemblPlants"/>
        </authorList>
    </citation>
    <scope>IDENTIFICATION</scope>
</reference>
<dbReference type="Gramene" id="evm.model.ctgX2.44">
    <property type="protein sequence ID" value="cds.evm.model.ctgX2.44"/>
    <property type="gene ID" value="evm.TU.ctgX2.44"/>
</dbReference>
<name>A0A803QRY0_CANSA</name>
<keyword evidence="2" id="KW-1185">Reference proteome</keyword>
<dbReference type="Proteomes" id="UP000596661">
    <property type="component" value="Unassembled WGS sequence"/>
</dbReference>
<dbReference type="AlphaFoldDB" id="A0A803QRY0"/>
<dbReference type="EnsemblPlants" id="evm.model.ctgX2.44">
    <property type="protein sequence ID" value="cds.evm.model.ctgX2.44"/>
    <property type="gene ID" value="evm.TU.ctgX2.44"/>
</dbReference>
<evidence type="ECO:0000313" key="1">
    <source>
        <dbReference type="EnsemblPlants" id="cds.evm.model.ctgX2.44"/>
    </source>
</evidence>